<dbReference type="Proteomes" id="UP000824088">
    <property type="component" value="Unassembled WGS sequence"/>
</dbReference>
<dbReference type="InterPro" id="IPR049713">
    <property type="entry name" value="Pr6Pr-like"/>
</dbReference>
<dbReference type="AlphaFoldDB" id="A0A9D1L1N2"/>
<evidence type="ECO:0000313" key="2">
    <source>
        <dbReference type="EMBL" id="HIU21654.1"/>
    </source>
</evidence>
<dbReference type="NCBIfam" id="NF038065">
    <property type="entry name" value="Pr6Pr"/>
    <property type="match status" value="1"/>
</dbReference>
<feature type="transmembrane region" description="Helical" evidence="1">
    <location>
        <begin position="74"/>
        <end position="99"/>
    </location>
</feature>
<feature type="transmembrane region" description="Helical" evidence="1">
    <location>
        <begin position="119"/>
        <end position="139"/>
    </location>
</feature>
<accession>A0A9D1L1N2</accession>
<dbReference type="EMBL" id="DVMN01000097">
    <property type="protein sequence ID" value="HIU21654.1"/>
    <property type="molecule type" value="Genomic_DNA"/>
</dbReference>
<feature type="transmembrane region" description="Helical" evidence="1">
    <location>
        <begin position="190"/>
        <end position="213"/>
    </location>
</feature>
<feature type="transmembrane region" description="Helical" evidence="1">
    <location>
        <begin position="43"/>
        <end position="62"/>
    </location>
</feature>
<keyword evidence="1" id="KW-1133">Transmembrane helix</keyword>
<feature type="transmembrane region" description="Helical" evidence="1">
    <location>
        <begin position="12"/>
        <end position="31"/>
    </location>
</feature>
<reference evidence="2" key="1">
    <citation type="submission" date="2020-10" db="EMBL/GenBank/DDBJ databases">
        <authorList>
            <person name="Gilroy R."/>
        </authorList>
    </citation>
    <scope>NUCLEOTIDE SEQUENCE</scope>
    <source>
        <strain evidence="2">1063</strain>
    </source>
</reference>
<organism evidence="2 3">
    <name type="scientific">Candidatus Limadaptatus stercorigallinarum</name>
    <dbReference type="NCBI Taxonomy" id="2840845"/>
    <lineage>
        <taxon>Bacteria</taxon>
        <taxon>Bacillati</taxon>
        <taxon>Bacillota</taxon>
        <taxon>Clostridia</taxon>
        <taxon>Eubacteriales</taxon>
        <taxon>Candidatus Limadaptatus</taxon>
    </lineage>
</organism>
<proteinExistence type="predicted"/>
<evidence type="ECO:0000313" key="3">
    <source>
        <dbReference type="Proteomes" id="UP000824088"/>
    </source>
</evidence>
<sequence>MTLIGNRAGALVVRTVGFVLGVFGIAVMLTVSDAGTMLSYYTMQTNIFTVGAFGILAVMTAVQIKRGGVRGEVATFGASAHLALTFYITITFVVYWAMLSWQNFDMGGGDSARVALTNAANYTVHGVVPVLAVLDWILFMPHGRLRAVHAAEWLVYPALYAVFIFIRAEAAPPFYGTTRYPYPFIDVDVLGGWVALIVIAMAVAFYALGRLFVFLDGKLAVKTAALICAAAESEYVHEGKAE</sequence>
<keyword evidence="1" id="KW-0472">Membrane</keyword>
<name>A0A9D1L1N2_9FIRM</name>
<comment type="caution">
    <text evidence="2">The sequence shown here is derived from an EMBL/GenBank/DDBJ whole genome shotgun (WGS) entry which is preliminary data.</text>
</comment>
<keyword evidence="1" id="KW-0812">Transmembrane</keyword>
<feature type="transmembrane region" description="Helical" evidence="1">
    <location>
        <begin position="151"/>
        <end position="170"/>
    </location>
</feature>
<protein>
    <submittedName>
        <fullName evidence="2">Pr6Pr family membrane protein</fullName>
    </submittedName>
</protein>
<evidence type="ECO:0000256" key="1">
    <source>
        <dbReference type="SAM" id="Phobius"/>
    </source>
</evidence>
<reference evidence="2" key="2">
    <citation type="journal article" date="2021" name="PeerJ">
        <title>Extensive microbial diversity within the chicken gut microbiome revealed by metagenomics and culture.</title>
        <authorList>
            <person name="Gilroy R."/>
            <person name="Ravi A."/>
            <person name="Getino M."/>
            <person name="Pursley I."/>
            <person name="Horton D.L."/>
            <person name="Alikhan N.F."/>
            <person name="Baker D."/>
            <person name="Gharbi K."/>
            <person name="Hall N."/>
            <person name="Watson M."/>
            <person name="Adriaenssens E.M."/>
            <person name="Foster-Nyarko E."/>
            <person name="Jarju S."/>
            <person name="Secka A."/>
            <person name="Antonio M."/>
            <person name="Oren A."/>
            <person name="Chaudhuri R.R."/>
            <person name="La Ragione R."/>
            <person name="Hildebrand F."/>
            <person name="Pallen M.J."/>
        </authorList>
    </citation>
    <scope>NUCLEOTIDE SEQUENCE</scope>
    <source>
        <strain evidence="2">1063</strain>
    </source>
</reference>
<gene>
    <name evidence="2" type="ORF">IAD51_05440</name>
</gene>